<dbReference type="EMBL" id="JAUJWV010000002">
    <property type="protein sequence ID" value="MDN7242893.1"/>
    <property type="molecule type" value="Genomic_DNA"/>
</dbReference>
<name>A0ABT8N4S5_9BACL</name>
<keyword evidence="1" id="KW-0812">Transmembrane</keyword>
<dbReference type="Proteomes" id="UP001172055">
    <property type="component" value="Unassembled WGS sequence"/>
</dbReference>
<comment type="caution">
    <text evidence="2">The sequence shown here is derived from an EMBL/GenBank/DDBJ whole genome shotgun (WGS) entry which is preliminary data.</text>
</comment>
<evidence type="ECO:0000313" key="3">
    <source>
        <dbReference type="Proteomes" id="UP001172055"/>
    </source>
</evidence>
<gene>
    <name evidence="2" type="ORF">QWY14_13850</name>
</gene>
<keyword evidence="1" id="KW-1133">Transmembrane helix</keyword>
<reference evidence="2 3" key="1">
    <citation type="submission" date="2023-06" db="EMBL/GenBank/DDBJ databases">
        <title>Novel species in genus Planococcus.</title>
        <authorList>
            <person name="Ning S."/>
        </authorList>
    </citation>
    <scope>NUCLEOTIDE SEQUENCE [LARGE SCALE GENOMIC DNA]</scope>
    <source>
        <strain evidence="2 3">N028</strain>
    </source>
</reference>
<evidence type="ECO:0000313" key="2">
    <source>
        <dbReference type="EMBL" id="MDN7242893.1"/>
    </source>
</evidence>
<accession>A0ABT8N4S5</accession>
<sequence>MSMDFFMLLPIISVLFTLIPVIAGIFVVYAFWKQGKERNALLKEILEETRRR</sequence>
<keyword evidence="3" id="KW-1185">Reference proteome</keyword>
<keyword evidence="1" id="KW-0472">Membrane</keyword>
<feature type="transmembrane region" description="Helical" evidence="1">
    <location>
        <begin position="6"/>
        <end position="32"/>
    </location>
</feature>
<organism evidence="2 3">
    <name type="scientific">Planococcus shixiaomingii</name>
    <dbReference type="NCBI Taxonomy" id="3058393"/>
    <lineage>
        <taxon>Bacteria</taxon>
        <taxon>Bacillati</taxon>
        <taxon>Bacillota</taxon>
        <taxon>Bacilli</taxon>
        <taxon>Bacillales</taxon>
        <taxon>Caryophanaceae</taxon>
        <taxon>Planococcus</taxon>
    </lineage>
</organism>
<dbReference type="RefSeq" id="WP_301724460.1">
    <property type="nucleotide sequence ID" value="NZ_JAUJWV010000002.1"/>
</dbReference>
<proteinExistence type="predicted"/>
<protein>
    <submittedName>
        <fullName evidence="2">Uncharacterized protein</fullName>
    </submittedName>
</protein>
<evidence type="ECO:0000256" key="1">
    <source>
        <dbReference type="SAM" id="Phobius"/>
    </source>
</evidence>